<evidence type="ECO:0000313" key="2">
    <source>
        <dbReference type="EMBL" id="KAG5640885.1"/>
    </source>
</evidence>
<evidence type="ECO:0000313" key="3">
    <source>
        <dbReference type="Proteomes" id="UP000775547"/>
    </source>
</evidence>
<comment type="caution">
    <text evidence="2">The sequence shown here is derived from an EMBL/GenBank/DDBJ whole genome shotgun (WGS) entry which is preliminary data.</text>
</comment>
<feature type="chain" id="PRO_5040165227" evidence="1">
    <location>
        <begin position="24"/>
        <end position="195"/>
    </location>
</feature>
<protein>
    <submittedName>
        <fullName evidence="2">Uncharacterized protein</fullName>
    </submittedName>
</protein>
<dbReference type="AlphaFoldDB" id="A0A9P7G4X3"/>
<name>A0A9P7G4X3_9AGAR</name>
<accession>A0A9P7G4X3</accession>
<sequence>MFSSKSFYTVAVAAVALAIPVLGDRNFRVINNCPEGINIFVNGITLGSLSANGGSGVVSEPDDFSGVFYTNANGGNQNGFNTLRAGFEGNGDYYFLVVDNNHFNTEISIRPERPEFFGQFCQTIDCGGIGCEEAFTSFPLYFPPPSNFAPTPPLYTCPPYPNGSGNGYIITFCPNGNFPVPPFPPVLGTGDKGGT</sequence>
<feature type="signal peptide" evidence="1">
    <location>
        <begin position="1"/>
        <end position="23"/>
    </location>
</feature>
<dbReference type="OrthoDB" id="6770063at2759"/>
<keyword evidence="1" id="KW-0732">Signal</keyword>
<dbReference type="Proteomes" id="UP000775547">
    <property type="component" value="Unassembled WGS sequence"/>
</dbReference>
<evidence type="ECO:0000256" key="1">
    <source>
        <dbReference type="SAM" id="SignalP"/>
    </source>
</evidence>
<proteinExistence type="predicted"/>
<reference evidence="2" key="2">
    <citation type="submission" date="2021-10" db="EMBL/GenBank/DDBJ databases">
        <title>Phylogenomics reveals ancestral predisposition of the termite-cultivated fungus Termitomyces towards a domesticated lifestyle.</title>
        <authorList>
            <person name="Auxier B."/>
            <person name="Grum-Grzhimaylo A."/>
            <person name="Cardenas M.E."/>
            <person name="Lodge J.D."/>
            <person name="Laessoe T."/>
            <person name="Pedersen O."/>
            <person name="Smith M.E."/>
            <person name="Kuyper T.W."/>
            <person name="Franco-Molano E.A."/>
            <person name="Baroni T.J."/>
            <person name="Aanen D.K."/>
        </authorList>
    </citation>
    <scope>NUCLEOTIDE SEQUENCE</scope>
    <source>
        <strain evidence="2">AP01</strain>
        <tissue evidence="2">Mycelium</tissue>
    </source>
</reference>
<gene>
    <name evidence="2" type="ORF">DXG03_006744</name>
</gene>
<dbReference type="EMBL" id="JABCKV010000462">
    <property type="protein sequence ID" value="KAG5640885.1"/>
    <property type="molecule type" value="Genomic_DNA"/>
</dbReference>
<reference evidence="2" key="1">
    <citation type="submission" date="2020-07" db="EMBL/GenBank/DDBJ databases">
        <authorList>
            <person name="Nieuwenhuis M."/>
            <person name="Van De Peppel L.J.J."/>
        </authorList>
    </citation>
    <scope>NUCLEOTIDE SEQUENCE</scope>
    <source>
        <strain evidence="2">AP01</strain>
        <tissue evidence="2">Mycelium</tissue>
    </source>
</reference>
<organism evidence="2 3">
    <name type="scientific">Asterophora parasitica</name>
    <dbReference type="NCBI Taxonomy" id="117018"/>
    <lineage>
        <taxon>Eukaryota</taxon>
        <taxon>Fungi</taxon>
        <taxon>Dikarya</taxon>
        <taxon>Basidiomycota</taxon>
        <taxon>Agaricomycotina</taxon>
        <taxon>Agaricomycetes</taxon>
        <taxon>Agaricomycetidae</taxon>
        <taxon>Agaricales</taxon>
        <taxon>Tricholomatineae</taxon>
        <taxon>Lyophyllaceae</taxon>
        <taxon>Asterophora</taxon>
    </lineage>
</organism>
<keyword evidence="3" id="KW-1185">Reference proteome</keyword>